<sequence length="144" mass="16012">MLQQRLGDGVARHTQADGAALGGQNQARHFSGGVENKGVRPWRVRLERAERAGVDLGKQPQLRQVAAHQGEVVFVVQLAQAADTLDGALVADLATQRVGGICRVDHQPAGFYDFRGLFDQARLRVFRMDLEKLTHGNFLFRRRQ</sequence>
<protein>
    <submittedName>
        <fullName evidence="1">Uncharacterized protein</fullName>
    </submittedName>
</protein>
<evidence type="ECO:0000313" key="1">
    <source>
        <dbReference type="EMBL" id="RMU52482.1"/>
    </source>
</evidence>
<dbReference type="Proteomes" id="UP000280395">
    <property type="component" value="Unassembled WGS sequence"/>
</dbReference>
<dbReference type="EMBL" id="RBUA01000968">
    <property type="protein sequence ID" value="RMU52482.1"/>
    <property type="molecule type" value="Genomic_DNA"/>
</dbReference>
<evidence type="ECO:0000313" key="2">
    <source>
        <dbReference type="Proteomes" id="UP000280395"/>
    </source>
</evidence>
<gene>
    <name evidence="1" type="ORF">ALP29_201300</name>
</gene>
<accession>A0A3M5V2S0</accession>
<organism evidence="1 2">
    <name type="scientific">Pseudomonas syringae pv. avii</name>
    <dbReference type="NCBI Taxonomy" id="663959"/>
    <lineage>
        <taxon>Bacteria</taxon>
        <taxon>Pseudomonadati</taxon>
        <taxon>Pseudomonadota</taxon>
        <taxon>Gammaproteobacteria</taxon>
        <taxon>Pseudomonadales</taxon>
        <taxon>Pseudomonadaceae</taxon>
        <taxon>Pseudomonas</taxon>
        <taxon>Pseudomonas syringae</taxon>
    </lineage>
</organism>
<proteinExistence type="predicted"/>
<dbReference type="AlphaFoldDB" id="A0A3M5V2S0"/>
<name>A0A3M5V2S0_PSESX</name>
<comment type="caution">
    <text evidence="1">The sequence shown here is derived from an EMBL/GenBank/DDBJ whole genome shotgun (WGS) entry which is preliminary data.</text>
</comment>
<reference evidence="1 2" key="1">
    <citation type="submission" date="2018-08" db="EMBL/GenBank/DDBJ databases">
        <title>Recombination of ecologically and evolutionarily significant loci maintains genetic cohesion in the Pseudomonas syringae species complex.</title>
        <authorList>
            <person name="Dillon M."/>
            <person name="Thakur S."/>
            <person name="Almeida R.N.D."/>
            <person name="Weir B.S."/>
            <person name="Guttman D.S."/>
        </authorList>
    </citation>
    <scope>NUCLEOTIDE SEQUENCE [LARGE SCALE GENOMIC DNA]</scope>
    <source>
        <strain evidence="1 2">ICMP 14479</strain>
    </source>
</reference>